<dbReference type="RefSeq" id="WP_012829519.1">
    <property type="nucleotide sequence ID" value="NC_013440.1"/>
</dbReference>
<evidence type="ECO:0000313" key="5">
    <source>
        <dbReference type="EMBL" id="ACY16921.1"/>
    </source>
</evidence>
<dbReference type="HOGENOM" id="CLU_006033_3_1_7"/>
<dbReference type="EMBL" id="CP001804">
    <property type="protein sequence ID" value="ACY16921.1"/>
    <property type="molecule type" value="Genomic_DNA"/>
</dbReference>
<dbReference type="SMR" id="D0LNL6"/>
<dbReference type="InterPro" id="IPR036409">
    <property type="entry name" value="Aldolase_II/adducin_N_sf"/>
</dbReference>
<dbReference type="SUPFAM" id="SSF53639">
    <property type="entry name" value="AraD/HMP-PK domain-like"/>
    <property type="match status" value="1"/>
</dbReference>
<evidence type="ECO:0000313" key="6">
    <source>
        <dbReference type="Proteomes" id="UP000001880"/>
    </source>
</evidence>
<dbReference type="PANTHER" id="PTHR22789">
    <property type="entry name" value="FUCULOSE PHOSPHATE ALDOLASE"/>
    <property type="match status" value="1"/>
</dbReference>
<dbReference type="SMART" id="SM01007">
    <property type="entry name" value="Aldolase_II"/>
    <property type="match status" value="1"/>
</dbReference>
<keyword evidence="1" id="KW-0479">Metal-binding</keyword>
<dbReference type="STRING" id="502025.Hoch_4427"/>
<dbReference type="InterPro" id="IPR001303">
    <property type="entry name" value="Aldolase_II/adducin_N"/>
</dbReference>
<dbReference type="OrthoDB" id="5291399at2"/>
<keyword evidence="2" id="KW-0456">Lyase</keyword>
<gene>
    <name evidence="5" type="ordered locus">Hoch_4427</name>
</gene>
<dbReference type="Gene3D" id="3.40.225.10">
    <property type="entry name" value="Class II aldolase/adducin N-terminal domain"/>
    <property type="match status" value="1"/>
</dbReference>
<dbReference type="KEGG" id="hoh:Hoch_4427"/>
<keyword evidence="6" id="KW-1185">Reference proteome</keyword>
<dbReference type="InterPro" id="IPR050197">
    <property type="entry name" value="Aldolase_class_II_sugar_metab"/>
</dbReference>
<dbReference type="Pfam" id="PF00596">
    <property type="entry name" value="Aldolase_II"/>
    <property type="match status" value="1"/>
</dbReference>
<name>D0LNL6_HALO1</name>
<dbReference type="PANTHER" id="PTHR22789:SF0">
    <property type="entry name" value="3-OXO-TETRONATE 4-PHOSPHATE DECARBOXYLASE-RELATED"/>
    <property type="match status" value="1"/>
</dbReference>
<feature type="domain" description="Class II aldolase/adducin N-terminal" evidence="4">
    <location>
        <begin position="9"/>
        <end position="186"/>
    </location>
</feature>
<evidence type="ECO:0000259" key="4">
    <source>
        <dbReference type="SMART" id="SM01007"/>
    </source>
</evidence>
<dbReference type="GO" id="GO:0016832">
    <property type="term" value="F:aldehyde-lyase activity"/>
    <property type="evidence" value="ECO:0007669"/>
    <property type="project" value="TreeGrafter"/>
</dbReference>
<feature type="region of interest" description="Disordered" evidence="3">
    <location>
        <begin position="225"/>
        <end position="244"/>
    </location>
</feature>
<dbReference type="eggNOG" id="COG0235">
    <property type="taxonomic scope" value="Bacteria"/>
</dbReference>
<dbReference type="GO" id="GO:0046872">
    <property type="term" value="F:metal ion binding"/>
    <property type="evidence" value="ECO:0007669"/>
    <property type="project" value="UniProtKB-KW"/>
</dbReference>
<dbReference type="AlphaFoldDB" id="D0LNL6"/>
<reference evidence="5 6" key="1">
    <citation type="journal article" date="2010" name="Stand. Genomic Sci.">
        <title>Complete genome sequence of Haliangium ochraceum type strain (SMP-2).</title>
        <authorList>
            <consortium name="US DOE Joint Genome Institute (JGI-PGF)"/>
            <person name="Ivanova N."/>
            <person name="Daum C."/>
            <person name="Lang E."/>
            <person name="Abt B."/>
            <person name="Kopitz M."/>
            <person name="Saunders E."/>
            <person name="Lapidus A."/>
            <person name="Lucas S."/>
            <person name="Glavina Del Rio T."/>
            <person name="Nolan M."/>
            <person name="Tice H."/>
            <person name="Copeland A."/>
            <person name="Cheng J.F."/>
            <person name="Chen F."/>
            <person name="Bruce D."/>
            <person name="Goodwin L."/>
            <person name="Pitluck S."/>
            <person name="Mavromatis K."/>
            <person name="Pati A."/>
            <person name="Mikhailova N."/>
            <person name="Chen A."/>
            <person name="Palaniappan K."/>
            <person name="Land M."/>
            <person name="Hauser L."/>
            <person name="Chang Y.J."/>
            <person name="Jeffries C.D."/>
            <person name="Detter J.C."/>
            <person name="Brettin T."/>
            <person name="Rohde M."/>
            <person name="Goker M."/>
            <person name="Bristow J."/>
            <person name="Markowitz V."/>
            <person name="Eisen J.A."/>
            <person name="Hugenholtz P."/>
            <person name="Kyrpides N.C."/>
            <person name="Klenk H.P."/>
        </authorList>
    </citation>
    <scope>NUCLEOTIDE SEQUENCE [LARGE SCALE GENOMIC DNA]</scope>
    <source>
        <strain evidence="6">DSM 14365 / CIP 107738 / JCM 11303 / AJ 13395 / SMP-2</strain>
    </source>
</reference>
<evidence type="ECO:0000256" key="3">
    <source>
        <dbReference type="SAM" id="MobiDB-lite"/>
    </source>
</evidence>
<protein>
    <submittedName>
        <fullName evidence="5">Class II aldolase/adducin family protein</fullName>
    </submittedName>
</protein>
<sequence>MQAPRQLRKQMIDTARLLHERGWVANHDGNLTVRLGANRFLATPTATSKRLVDDGNLIEVDAAGKRLAGTARPFSEFNLHRCIYERRSDVGAVLHAHPPKATAIACSAENPIERPFIAEAVVSIGPRIPKVPFAAPGPDAAAAVAPFATEVDAVLLGNHGVLAWGADLELAYLRLELVEHLATIALAALPLGGPQPLPEAALPKLLQARARAGLGQAADAATQHAHAYAAAPRQSASESASGGGRDDLVRVIREELVRALAGEESR</sequence>
<evidence type="ECO:0000256" key="1">
    <source>
        <dbReference type="ARBA" id="ARBA00022723"/>
    </source>
</evidence>
<proteinExistence type="predicted"/>
<dbReference type="GO" id="GO:0005829">
    <property type="term" value="C:cytosol"/>
    <property type="evidence" value="ECO:0007669"/>
    <property type="project" value="TreeGrafter"/>
</dbReference>
<accession>D0LNL6</accession>
<evidence type="ECO:0000256" key="2">
    <source>
        <dbReference type="ARBA" id="ARBA00023239"/>
    </source>
</evidence>
<feature type="compositionally biased region" description="Low complexity" evidence="3">
    <location>
        <begin position="225"/>
        <end position="236"/>
    </location>
</feature>
<dbReference type="GO" id="GO:0019323">
    <property type="term" value="P:pentose catabolic process"/>
    <property type="evidence" value="ECO:0007669"/>
    <property type="project" value="TreeGrafter"/>
</dbReference>
<dbReference type="Proteomes" id="UP000001880">
    <property type="component" value="Chromosome"/>
</dbReference>
<organism evidence="5 6">
    <name type="scientific">Haliangium ochraceum (strain DSM 14365 / JCM 11303 / SMP-2)</name>
    <dbReference type="NCBI Taxonomy" id="502025"/>
    <lineage>
        <taxon>Bacteria</taxon>
        <taxon>Pseudomonadati</taxon>
        <taxon>Myxococcota</taxon>
        <taxon>Polyangia</taxon>
        <taxon>Haliangiales</taxon>
        <taxon>Kofleriaceae</taxon>
        <taxon>Haliangium</taxon>
    </lineage>
</organism>